<keyword evidence="7" id="KW-0812">Transmembrane</keyword>
<comment type="subcellular location">
    <subcellularLocation>
        <location evidence="7">Membrane</location>
        <topology evidence="7">Single-pass type II membrane protein</topology>
    </subcellularLocation>
</comment>
<reference evidence="9 10" key="1">
    <citation type="submission" date="2013-04" db="EMBL/GenBank/DDBJ databases">
        <title>The Genome Sequence of Parabacteroides gordonii DSM 23371.</title>
        <authorList>
            <consortium name="The Broad Institute Genomics Platform"/>
            <person name="Earl A."/>
            <person name="Ward D."/>
            <person name="Feldgarden M."/>
            <person name="Gevers D."/>
            <person name="Martens E."/>
            <person name="Sakamoto M."/>
            <person name="Benno Y."/>
            <person name="Suzuki N."/>
            <person name="Matsunaga N."/>
            <person name="Koshihara K."/>
            <person name="Seki M."/>
            <person name="Komiya H."/>
            <person name="Walker B."/>
            <person name="Young S."/>
            <person name="Zeng Q."/>
            <person name="Gargeya S."/>
            <person name="Fitzgerald M."/>
            <person name="Haas B."/>
            <person name="Abouelleil A."/>
            <person name="Allen A.W."/>
            <person name="Alvarado L."/>
            <person name="Arachchi H.M."/>
            <person name="Berlin A.M."/>
            <person name="Chapman S.B."/>
            <person name="Gainer-Dewar J."/>
            <person name="Goldberg J."/>
            <person name="Griggs A."/>
            <person name="Gujja S."/>
            <person name="Hansen M."/>
            <person name="Howarth C."/>
            <person name="Imamovic A."/>
            <person name="Ireland A."/>
            <person name="Larimer J."/>
            <person name="McCowan C."/>
            <person name="Murphy C."/>
            <person name="Pearson M."/>
            <person name="Poon T.W."/>
            <person name="Priest M."/>
            <person name="Roberts A."/>
            <person name="Saif S."/>
            <person name="Shea T."/>
            <person name="Sisk P."/>
            <person name="Sykes S."/>
            <person name="Wortman J."/>
            <person name="Nusbaum C."/>
            <person name="Birren B."/>
        </authorList>
    </citation>
    <scope>NUCLEOTIDE SEQUENCE [LARGE SCALE GENOMIC DNA]</scope>
    <source>
        <strain evidence="9 10">MS-1</strain>
    </source>
</reference>
<dbReference type="AlphaFoldDB" id="A0A0F5JG22"/>
<dbReference type="SUPFAM" id="SSF51306">
    <property type="entry name" value="LexA/Signal peptidase"/>
    <property type="match status" value="1"/>
</dbReference>
<evidence type="ECO:0000256" key="5">
    <source>
        <dbReference type="ARBA" id="ARBA00022801"/>
    </source>
</evidence>
<dbReference type="PRINTS" id="PR00727">
    <property type="entry name" value="LEADERPTASE"/>
</dbReference>
<keyword evidence="10" id="KW-1185">Reference proteome</keyword>
<evidence type="ECO:0000256" key="6">
    <source>
        <dbReference type="PIRSR" id="PIRSR600223-1"/>
    </source>
</evidence>
<name>A0A0F5JG22_9BACT</name>
<dbReference type="EC" id="3.4.21.89" evidence="3 7"/>
<dbReference type="Pfam" id="PF10502">
    <property type="entry name" value="Peptidase_S26"/>
    <property type="match status" value="1"/>
</dbReference>
<evidence type="ECO:0000259" key="8">
    <source>
        <dbReference type="Pfam" id="PF10502"/>
    </source>
</evidence>
<dbReference type="InterPro" id="IPR036286">
    <property type="entry name" value="LexA/Signal_pep-like_sf"/>
</dbReference>
<evidence type="ECO:0000256" key="7">
    <source>
        <dbReference type="RuleBase" id="RU362042"/>
    </source>
</evidence>
<dbReference type="PROSITE" id="PS00761">
    <property type="entry name" value="SPASE_I_3"/>
    <property type="match status" value="1"/>
</dbReference>
<dbReference type="STRING" id="1203610.HMPREF1536_02340"/>
<keyword evidence="7" id="KW-0472">Membrane</keyword>
<comment type="similarity">
    <text evidence="2 7">Belongs to the peptidase S26 family.</text>
</comment>
<dbReference type="GO" id="GO:0006465">
    <property type="term" value="P:signal peptide processing"/>
    <property type="evidence" value="ECO:0007669"/>
    <property type="project" value="InterPro"/>
</dbReference>
<accession>A0A0F5JG22</accession>
<evidence type="ECO:0000313" key="10">
    <source>
        <dbReference type="Proteomes" id="UP000033035"/>
    </source>
</evidence>
<sequence>MVIIDLHKKNLKRHLLTWTNRAVDGMFWLCLLAVAWFMTQVFLLASFKIPSNSMEAELTTGDNVLVWKPAIGPRIFNLFASMRNEQTEIYRIPGFKKIKRNDILVFNFPHPNNWDKIEMHILKYYIKRCIGLPGDTLSIRNGSFHIEGVQIPLGNIESQKEIAVTEKFQDGVFHSFPYDSIIGWNIKDFGPLYIPGKGDSITLDRTNYRLYKKLIEWEQQGELQYKDSTTFLKGNPINGYRFRKNYYFMAGDNGMNSQDSRYWGVLPEEYIVGKAWIIWKSVDPYTNKFRWDRFLKVIH</sequence>
<evidence type="ECO:0000313" key="9">
    <source>
        <dbReference type="EMBL" id="KKB56704.1"/>
    </source>
</evidence>
<dbReference type="CDD" id="cd06530">
    <property type="entry name" value="S26_SPase_I"/>
    <property type="match status" value="2"/>
</dbReference>
<dbReference type="GO" id="GO:0009003">
    <property type="term" value="F:signal peptidase activity"/>
    <property type="evidence" value="ECO:0007669"/>
    <property type="project" value="UniProtKB-EC"/>
</dbReference>
<dbReference type="InterPro" id="IPR019533">
    <property type="entry name" value="Peptidase_S26"/>
</dbReference>
<dbReference type="InterPro" id="IPR000223">
    <property type="entry name" value="Pept_S26A_signal_pept_1"/>
</dbReference>
<dbReference type="PANTHER" id="PTHR43390:SF1">
    <property type="entry name" value="CHLOROPLAST PROCESSING PEPTIDASE"/>
    <property type="match status" value="1"/>
</dbReference>
<protein>
    <recommendedName>
        <fullName evidence="4 7">Signal peptidase I</fullName>
        <ecNumber evidence="3 7">3.4.21.89</ecNumber>
    </recommendedName>
</protein>
<dbReference type="Proteomes" id="UP000033035">
    <property type="component" value="Unassembled WGS sequence"/>
</dbReference>
<evidence type="ECO:0000256" key="3">
    <source>
        <dbReference type="ARBA" id="ARBA00013208"/>
    </source>
</evidence>
<dbReference type="PATRIC" id="fig|1203610.3.peg.2403"/>
<dbReference type="Gene3D" id="2.10.109.10">
    <property type="entry name" value="Umud Fragment, subunit A"/>
    <property type="match status" value="1"/>
</dbReference>
<dbReference type="InterPro" id="IPR019758">
    <property type="entry name" value="Pept_S26A_signal_pept_1_CS"/>
</dbReference>
<keyword evidence="5 7" id="KW-0378">Hydrolase</keyword>
<feature type="transmembrane region" description="Helical" evidence="7">
    <location>
        <begin position="25"/>
        <end position="45"/>
    </location>
</feature>
<organism evidence="9 10">
    <name type="scientific">Parabacteroides gordonii MS-1 = DSM 23371</name>
    <dbReference type="NCBI Taxonomy" id="1203610"/>
    <lineage>
        <taxon>Bacteria</taxon>
        <taxon>Pseudomonadati</taxon>
        <taxon>Bacteroidota</taxon>
        <taxon>Bacteroidia</taxon>
        <taxon>Bacteroidales</taxon>
        <taxon>Tannerellaceae</taxon>
        <taxon>Parabacteroides</taxon>
    </lineage>
</organism>
<evidence type="ECO:0000256" key="2">
    <source>
        <dbReference type="ARBA" id="ARBA00009370"/>
    </source>
</evidence>
<proteinExistence type="inferred from homology"/>
<keyword evidence="7" id="KW-0645">Protease</keyword>
<dbReference type="PANTHER" id="PTHR43390">
    <property type="entry name" value="SIGNAL PEPTIDASE I"/>
    <property type="match status" value="1"/>
</dbReference>
<dbReference type="HOGENOM" id="CLU_028723_1_0_10"/>
<dbReference type="EMBL" id="AQHW01000014">
    <property type="protein sequence ID" value="KKB56704.1"/>
    <property type="molecule type" value="Genomic_DNA"/>
</dbReference>
<feature type="active site" evidence="6">
    <location>
        <position position="127"/>
    </location>
</feature>
<comment type="catalytic activity">
    <reaction evidence="1 7">
        <text>Cleavage of hydrophobic, N-terminal signal or leader sequences from secreted and periplasmic proteins.</text>
        <dbReference type="EC" id="3.4.21.89"/>
    </reaction>
</comment>
<comment type="caution">
    <text evidence="9">The sequence shown here is derived from an EMBL/GenBank/DDBJ whole genome shotgun (WGS) entry which is preliminary data.</text>
</comment>
<keyword evidence="7" id="KW-1133">Transmembrane helix</keyword>
<dbReference type="GO" id="GO:0016020">
    <property type="term" value="C:membrane"/>
    <property type="evidence" value="ECO:0007669"/>
    <property type="project" value="UniProtKB-SubCell"/>
</dbReference>
<dbReference type="GO" id="GO:0004252">
    <property type="term" value="F:serine-type endopeptidase activity"/>
    <property type="evidence" value="ECO:0007669"/>
    <property type="project" value="InterPro"/>
</dbReference>
<evidence type="ECO:0000256" key="1">
    <source>
        <dbReference type="ARBA" id="ARBA00000677"/>
    </source>
</evidence>
<dbReference type="NCBIfam" id="TIGR02227">
    <property type="entry name" value="sigpep_I_bact"/>
    <property type="match status" value="1"/>
</dbReference>
<feature type="domain" description="Peptidase S26" evidence="8">
    <location>
        <begin position="30"/>
        <end position="279"/>
    </location>
</feature>
<evidence type="ECO:0000256" key="4">
    <source>
        <dbReference type="ARBA" id="ARBA00019232"/>
    </source>
</evidence>
<gene>
    <name evidence="9" type="ORF">HMPREF1536_02340</name>
</gene>
<feature type="active site" evidence="6">
    <location>
        <position position="53"/>
    </location>
</feature>